<dbReference type="InterPro" id="IPR000743">
    <property type="entry name" value="Glyco_hydro_28"/>
</dbReference>
<keyword evidence="7" id="KW-0961">Cell wall biogenesis/degradation</keyword>
<gene>
    <name evidence="9" type="ORF">EUTSA_v10028169mg</name>
</gene>
<dbReference type="PANTHER" id="PTHR31375">
    <property type="match status" value="1"/>
</dbReference>
<dbReference type="Gramene" id="ESQ47416">
    <property type="protein sequence ID" value="ESQ47416"/>
    <property type="gene ID" value="EUTSA_v10028169mg"/>
</dbReference>
<reference evidence="9 10" key="1">
    <citation type="journal article" date="2013" name="Front. Plant Sci.">
        <title>The Reference Genome of the Halophytic Plant Eutrema salsugineum.</title>
        <authorList>
            <person name="Yang R."/>
            <person name="Jarvis D.E."/>
            <person name="Chen H."/>
            <person name="Beilstein M.A."/>
            <person name="Grimwood J."/>
            <person name="Jenkins J."/>
            <person name="Shu S."/>
            <person name="Prochnik S."/>
            <person name="Xin M."/>
            <person name="Ma C."/>
            <person name="Schmutz J."/>
            <person name="Wing R.A."/>
            <person name="Mitchell-Olds T."/>
            <person name="Schumaker K.S."/>
            <person name="Wang X."/>
        </authorList>
    </citation>
    <scope>NUCLEOTIDE SEQUENCE [LARGE SCALE GENOMIC DNA]</scope>
</reference>
<dbReference type="GO" id="GO:0071555">
    <property type="term" value="P:cell wall organization"/>
    <property type="evidence" value="ECO:0007669"/>
    <property type="project" value="UniProtKB-KW"/>
</dbReference>
<dbReference type="OMA" id="HNINCPS"/>
<dbReference type="eggNOG" id="ENOG502QTIV">
    <property type="taxonomic scope" value="Eukaryota"/>
</dbReference>
<keyword evidence="3" id="KW-0134">Cell wall</keyword>
<dbReference type="STRING" id="72664.V4NLW5"/>
<name>V4NLW5_EUTSA</name>
<proteinExistence type="inferred from homology"/>
<evidence type="ECO:0008006" key="11">
    <source>
        <dbReference type="Google" id="ProtNLM"/>
    </source>
</evidence>
<evidence type="ECO:0000256" key="6">
    <source>
        <dbReference type="ARBA" id="ARBA00023295"/>
    </source>
</evidence>
<dbReference type="Pfam" id="PF00295">
    <property type="entry name" value="Glyco_hydro_28"/>
    <property type="match status" value="2"/>
</dbReference>
<keyword evidence="10" id="KW-1185">Reference proteome</keyword>
<evidence type="ECO:0000256" key="1">
    <source>
        <dbReference type="ARBA" id="ARBA00004191"/>
    </source>
</evidence>
<dbReference type="KEGG" id="eus:EUTSA_v10028169mg"/>
<evidence type="ECO:0000256" key="8">
    <source>
        <dbReference type="RuleBase" id="RU361169"/>
    </source>
</evidence>
<evidence type="ECO:0000256" key="2">
    <source>
        <dbReference type="ARBA" id="ARBA00008834"/>
    </source>
</evidence>
<evidence type="ECO:0000256" key="7">
    <source>
        <dbReference type="ARBA" id="ARBA00023316"/>
    </source>
</evidence>
<accession>V4NLW5</accession>
<dbReference type="InterPro" id="IPR006626">
    <property type="entry name" value="PbH1"/>
</dbReference>
<dbReference type="InterPro" id="IPR012334">
    <property type="entry name" value="Pectin_lyas_fold"/>
</dbReference>
<comment type="similarity">
    <text evidence="2 8">Belongs to the glycosyl hydrolase 28 family.</text>
</comment>
<dbReference type="AlphaFoldDB" id="V4NLW5"/>
<dbReference type="Proteomes" id="UP000030689">
    <property type="component" value="Unassembled WGS sequence"/>
</dbReference>
<evidence type="ECO:0000256" key="4">
    <source>
        <dbReference type="ARBA" id="ARBA00022525"/>
    </source>
</evidence>
<keyword evidence="4" id="KW-0964">Secreted</keyword>
<evidence type="ECO:0000256" key="3">
    <source>
        <dbReference type="ARBA" id="ARBA00022512"/>
    </source>
</evidence>
<dbReference type="EMBL" id="KI517416">
    <property type="protein sequence ID" value="ESQ47416.1"/>
    <property type="molecule type" value="Genomic_DNA"/>
</dbReference>
<dbReference type="Gene3D" id="2.160.20.10">
    <property type="entry name" value="Single-stranded right-handed beta-helix, Pectin lyase-like"/>
    <property type="match status" value="1"/>
</dbReference>
<dbReference type="SMART" id="SM00710">
    <property type="entry name" value="PbH1"/>
    <property type="match status" value="3"/>
</dbReference>
<comment type="subcellular location">
    <subcellularLocation>
        <location evidence="1">Secreted</location>
        <location evidence="1">Cell wall</location>
    </subcellularLocation>
</comment>
<organism evidence="9 10">
    <name type="scientific">Eutrema salsugineum</name>
    <name type="common">Saltwater cress</name>
    <name type="synonym">Sisymbrium salsugineum</name>
    <dbReference type="NCBI Taxonomy" id="72664"/>
    <lineage>
        <taxon>Eukaryota</taxon>
        <taxon>Viridiplantae</taxon>
        <taxon>Streptophyta</taxon>
        <taxon>Embryophyta</taxon>
        <taxon>Tracheophyta</taxon>
        <taxon>Spermatophyta</taxon>
        <taxon>Magnoliopsida</taxon>
        <taxon>eudicotyledons</taxon>
        <taxon>Gunneridae</taxon>
        <taxon>Pentapetalae</taxon>
        <taxon>rosids</taxon>
        <taxon>malvids</taxon>
        <taxon>Brassicales</taxon>
        <taxon>Brassicaceae</taxon>
        <taxon>Eutremeae</taxon>
        <taxon>Eutrema</taxon>
    </lineage>
</organism>
<keyword evidence="5 8" id="KW-0378">Hydrolase</keyword>
<evidence type="ECO:0000313" key="9">
    <source>
        <dbReference type="EMBL" id="ESQ47416.1"/>
    </source>
</evidence>
<evidence type="ECO:0000256" key="5">
    <source>
        <dbReference type="ARBA" id="ARBA00022801"/>
    </source>
</evidence>
<dbReference type="GO" id="GO:0005975">
    <property type="term" value="P:carbohydrate metabolic process"/>
    <property type="evidence" value="ECO:0007669"/>
    <property type="project" value="InterPro"/>
</dbReference>
<protein>
    <recommendedName>
        <fullName evidence="11">Pectate lyase superfamily protein domain-containing protein</fullName>
    </recommendedName>
</protein>
<dbReference type="InterPro" id="IPR011050">
    <property type="entry name" value="Pectin_lyase_fold/virulence"/>
</dbReference>
<sequence length="382" mass="41699">MVLGINLIFSRWTYRVLADARKGTRKVRERTIWVQDQGKSRESRSTFESVGNFLQEIERAGADAELTQQESEQPQLLQKILCQGVGAACGSTDDAVIYVPKGRYLLSPIRFKGESCKSLDIFLRIDGTLVGSEDFRCLGREETWLSFERVTGVSVIGGSLDAKGPSLWACKGSSSNNCPSGATTISFMGSSRIKVKGLLSLNSQMFHIVINRCRNVKIEDIRILADGKSPNTDGIHVQLSTDVEIHNASIKTGNDCISIGPGTKNFIGSLGKDREEEGVQNVTVKKTVFVGTDNGLRIKSWANPTSDVLCESGVRINDVIYQGIRGTSATKIAVKLDCSSKSPCTHIRMNDINLRYANEAAKYSCVNVLGDTLGLVKSQACF</sequence>
<dbReference type="SUPFAM" id="SSF51126">
    <property type="entry name" value="Pectin lyase-like"/>
    <property type="match status" value="1"/>
</dbReference>
<evidence type="ECO:0000313" key="10">
    <source>
        <dbReference type="Proteomes" id="UP000030689"/>
    </source>
</evidence>
<keyword evidence="6 8" id="KW-0326">Glycosidase</keyword>
<dbReference type="GO" id="GO:0004650">
    <property type="term" value="F:polygalacturonase activity"/>
    <property type="evidence" value="ECO:0007669"/>
    <property type="project" value="InterPro"/>
</dbReference>